<dbReference type="SUPFAM" id="SSF81333">
    <property type="entry name" value="F1F0 ATP synthase subunit C"/>
    <property type="match status" value="1"/>
</dbReference>
<evidence type="ECO:0000256" key="14">
    <source>
        <dbReference type="SAM" id="SignalP"/>
    </source>
</evidence>
<dbReference type="InterPro" id="IPR005953">
    <property type="entry name" value="ATP_synth_csu_bac/chlpt"/>
</dbReference>
<dbReference type="GO" id="GO:0016787">
    <property type="term" value="F:hydrolase activity"/>
    <property type="evidence" value="ECO:0007669"/>
    <property type="project" value="UniProtKB-KW"/>
</dbReference>
<dbReference type="EMBL" id="RYZH01000002">
    <property type="protein sequence ID" value="RUL89516.1"/>
    <property type="molecule type" value="Genomic_DNA"/>
</dbReference>
<feature type="domain" description="V-ATPase proteolipid subunit C-like" evidence="15">
    <location>
        <begin position="55"/>
        <end position="111"/>
    </location>
</feature>
<keyword evidence="8 13" id="KW-0406">Ion transport</keyword>
<keyword evidence="9 13" id="KW-0446">Lipid-binding</keyword>
<dbReference type="HAMAP" id="MF_01396">
    <property type="entry name" value="ATP_synth_c_bact"/>
    <property type="match status" value="1"/>
</dbReference>
<evidence type="ECO:0000256" key="12">
    <source>
        <dbReference type="ARBA" id="ARBA00025198"/>
    </source>
</evidence>
<protein>
    <recommendedName>
        <fullName evidence="13">ATP synthase subunit c</fullName>
    </recommendedName>
    <alternativeName>
        <fullName evidence="13">ATP synthase F(0) sector subunit c</fullName>
    </alternativeName>
    <alternativeName>
        <fullName evidence="13">F-type ATPase subunit c</fullName>
        <shortName evidence="13">F-ATPase subunit c</shortName>
    </alternativeName>
    <alternativeName>
        <fullName evidence="13">Lipid-binding protein</fullName>
    </alternativeName>
</protein>
<evidence type="ECO:0000256" key="3">
    <source>
        <dbReference type="ARBA" id="ARBA00022448"/>
    </source>
</evidence>
<dbReference type="GO" id="GO:0033177">
    <property type="term" value="C:proton-transporting two-sector ATPase complex, proton-transporting domain"/>
    <property type="evidence" value="ECO:0007669"/>
    <property type="project" value="InterPro"/>
</dbReference>
<dbReference type="GO" id="GO:0005886">
    <property type="term" value="C:plasma membrane"/>
    <property type="evidence" value="ECO:0007669"/>
    <property type="project" value="UniProtKB-SubCell"/>
</dbReference>
<dbReference type="GO" id="GO:0045259">
    <property type="term" value="C:proton-transporting ATP synthase complex"/>
    <property type="evidence" value="ECO:0007669"/>
    <property type="project" value="UniProtKB-KW"/>
</dbReference>
<feature type="signal peptide" evidence="14">
    <location>
        <begin position="1"/>
        <end position="26"/>
    </location>
</feature>
<comment type="function">
    <text evidence="13">Key component of the F(0) channel; it plays a direct role in translocation across the membrane. A homomeric c-ring of between 10-14 subunits forms the central stalk rotor element with the F(1) delta and epsilon subunits.</text>
</comment>
<comment type="subcellular location">
    <subcellularLocation>
        <location evidence="13">Cell membrane</location>
        <topology evidence="13">Multi-pass membrane protein</topology>
    </subcellularLocation>
    <subcellularLocation>
        <location evidence="1">Membrane</location>
        <topology evidence="1">Multi-pass membrane protein</topology>
    </subcellularLocation>
</comment>
<dbReference type="PRINTS" id="PR00124">
    <property type="entry name" value="ATPASEC"/>
</dbReference>
<dbReference type="InterPro" id="IPR000454">
    <property type="entry name" value="ATP_synth_F0_csu"/>
</dbReference>
<reference evidence="16 17" key="1">
    <citation type="submission" date="2018-12" db="EMBL/GenBank/DDBJ databases">
        <authorList>
            <person name="Toschakov S.V."/>
        </authorList>
    </citation>
    <scope>NUCLEOTIDE SEQUENCE [LARGE SCALE GENOMIC DNA]</scope>
    <source>
        <strain evidence="16 17">GM2012</strain>
    </source>
</reference>
<evidence type="ECO:0000259" key="15">
    <source>
        <dbReference type="Pfam" id="PF00137"/>
    </source>
</evidence>
<feature type="chain" id="PRO_5019280033" description="ATP synthase subunit c" evidence="14">
    <location>
        <begin position="27"/>
        <end position="119"/>
    </location>
</feature>
<keyword evidence="13" id="KW-1003">Cell membrane</keyword>
<evidence type="ECO:0000313" key="16">
    <source>
        <dbReference type="EMBL" id="RUL89516.1"/>
    </source>
</evidence>
<evidence type="ECO:0000256" key="8">
    <source>
        <dbReference type="ARBA" id="ARBA00023065"/>
    </source>
</evidence>
<evidence type="ECO:0000256" key="6">
    <source>
        <dbReference type="ARBA" id="ARBA00022781"/>
    </source>
</evidence>
<keyword evidence="3 13" id="KW-0813">Transport</keyword>
<dbReference type="InterPro" id="IPR020537">
    <property type="entry name" value="ATP_synth_F0_csu_DDCD_BS"/>
</dbReference>
<keyword evidence="7 13" id="KW-1133">Transmembrane helix</keyword>
<keyword evidence="14" id="KW-0732">Signal</keyword>
<keyword evidence="6 13" id="KW-0375">Hydrogen ion transport</keyword>
<evidence type="ECO:0000256" key="13">
    <source>
        <dbReference type="HAMAP-Rule" id="MF_01396"/>
    </source>
</evidence>
<evidence type="ECO:0000256" key="2">
    <source>
        <dbReference type="ARBA" id="ARBA00006704"/>
    </source>
</evidence>
<feature type="site" description="Reversibly protonated during proton transport" evidence="13">
    <location>
        <position position="102"/>
    </location>
</feature>
<evidence type="ECO:0000256" key="5">
    <source>
        <dbReference type="ARBA" id="ARBA00022692"/>
    </source>
</evidence>
<dbReference type="InterPro" id="IPR038662">
    <property type="entry name" value="ATP_synth_F0_csu_sf"/>
</dbReference>
<dbReference type="GO" id="GO:0008289">
    <property type="term" value="F:lipid binding"/>
    <property type="evidence" value="ECO:0007669"/>
    <property type="project" value="UniProtKB-KW"/>
</dbReference>
<evidence type="ECO:0000256" key="1">
    <source>
        <dbReference type="ARBA" id="ARBA00004141"/>
    </source>
</evidence>
<evidence type="ECO:0000313" key="17">
    <source>
        <dbReference type="Proteomes" id="UP000280296"/>
    </source>
</evidence>
<dbReference type="InterPro" id="IPR002379">
    <property type="entry name" value="ATPase_proteolipid_c-like_dom"/>
</dbReference>
<name>A0A432MRB3_9BACT</name>
<dbReference type="Gene3D" id="1.20.20.10">
    <property type="entry name" value="F1F0 ATP synthase subunit C"/>
    <property type="match status" value="1"/>
</dbReference>
<dbReference type="PROSITE" id="PS00605">
    <property type="entry name" value="ATPASE_C"/>
    <property type="match status" value="1"/>
</dbReference>
<dbReference type="NCBIfam" id="TIGR01260">
    <property type="entry name" value="ATP_synt_c"/>
    <property type="match status" value="1"/>
</dbReference>
<keyword evidence="10 13" id="KW-0472">Membrane</keyword>
<dbReference type="RefSeq" id="WP_126723592.1">
    <property type="nucleotide sequence ID" value="NZ_RYZH01000002.1"/>
</dbReference>
<reference evidence="16 17" key="2">
    <citation type="submission" date="2019-01" db="EMBL/GenBank/DDBJ databases">
        <title>Tautonia sociabilis, a novel thermotolerant planctomycete of Isosphaeraceae family, isolated from a 4000 m deep subterranean habitat.</title>
        <authorList>
            <person name="Kovaleva O.L."/>
            <person name="Elcheninov A.G."/>
            <person name="Van Heerden E."/>
            <person name="Toshchakov S.V."/>
            <person name="Novikov A."/>
            <person name="Bonch-Osmolovskaya E.A."/>
            <person name="Kublanov I.V."/>
        </authorList>
    </citation>
    <scope>NUCLEOTIDE SEQUENCE [LARGE SCALE GENOMIC DNA]</scope>
    <source>
        <strain evidence="16 17">GM2012</strain>
    </source>
</reference>
<keyword evidence="11 13" id="KW-0066">ATP synthesis</keyword>
<comment type="similarity">
    <text evidence="2 13">Belongs to the ATPase C chain family.</text>
</comment>
<dbReference type="OrthoDB" id="291624at2"/>
<accession>A0A432MRB3</accession>
<dbReference type="AlphaFoldDB" id="A0A432MRB3"/>
<gene>
    <name evidence="13 16" type="primary">atpE</name>
    <name evidence="16" type="ORF">TsocGM_01730</name>
</gene>
<feature type="transmembrane region" description="Helical" evidence="13">
    <location>
        <begin position="93"/>
        <end position="116"/>
    </location>
</feature>
<organism evidence="16 17">
    <name type="scientific">Tautonia sociabilis</name>
    <dbReference type="NCBI Taxonomy" id="2080755"/>
    <lineage>
        <taxon>Bacteria</taxon>
        <taxon>Pseudomonadati</taxon>
        <taxon>Planctomycetota</taxon>
        <taxon>Planctomycetia</taxon>
        <taxon>Isosphaerales</taxon>
        <taxon>Isosphaeraceae</taxon>
        <taxon>Tautonia</taxon>
    </lineage>
</organism>
<keyword evidence="16" id="KW-0378">Hydrolase</keyword>
<proteinExistence type="inferred from homology"/>
<comment type="caution">
    <text evidence="16">The sequence shown here is derived from an EMBL/GenBank/DDBJ whole genome shotgun (WGS) entry which is preliminary data.</text>
</comment>
<evidence type="ECO:0000256" key="4">
    <source>
        <dbReference type="ARBA" id="ARBA00022547"/>
    </source>
</evidence>
<feature type="transmembrane region" description="Helical" evidence="13">
    <location>
        <begin position="55"/>
        <end position="72"/>
    </location>
</feature>
<evidence type="ECO:0000256" key="7">
    <source>
        <dbReference type="ARBA" id="ARBA00022989"/>
    </source>
</evidence>
<comment type="function">
    <text evidence="12 13">F(1)F(0) ATP synthase produces ATP from ADP in the presence of a proton or sodium gradient. F-type ATPases consist of two structural domains, F(1) containing the extramembraneous catalytic core and F(0) containing the membrane proton channel, linked together by a central stalk and a peripheral stalk. During catalysis, ATP synthesis in the catalytic domain of F(1) is coupled via a rotary mechanism of the central stalk subunits to proton translocation.</text>
</comment>
<keyword evidence="17" id="KW-1185">Reference proteome</keyword>
<dbReference type="Proteomes" id="UP000280296">
    <property type="component" value="Unassembled WGS sequence"/>
</dbReference>
<dbReference type="CDD" id="cd18121">
    <property type="entry name" value="ATP-synt_Fo_c"/>
    <property type="match status" value="1"/>
</dbReference>
<evidence type="ECO:0000256" key="11">
    <source>
        <dbReference type="ARBA" id="ARBA00023310"/>
    </source>
</evidence>
<dbReference type="GO" id="GO:0046933">
    <property type="term" value="F:proton-transporting ATP synthase activity, rotational mechanism"/>
    <property type="evidence" value="ECO:0007669"/>
    <property type="project" value="UniProtKB-UniRule"/>
</dbReference>
<evidence type="ECO:0000256" key="10">
    <source>
        <dbReference type="ARBA" id="ARBA00023136"/>
    </source>
</evidence>
<dbReference type="InterPro" id="IPR035921">
    <property type="entry name" value="F/V-ATP_Csub_sf"/>
</dbReference>
<evidence type="ECO:0000256" key="9">
    <source>
        <dbReference type="ARBA" id="ARBA00023121"/>
    </source>
</evidence>
<dbReference type="Pfam" id="PF00137">
    <property type="entry name" value="ATP-synt_C"/>
    <property type="match status" value="1"/>
</dbReference>
<sequence length="119" mass="12021">MSLAKIAAPALVLAAVLLIPAASAIAQDYTPQNADEAARIASAAATKGALSDTRALGAGLVIIGAGVGIGWLTRSAVESMARQPELAGNVQRAMIISAALIEGVTFFALIIIGFILTTY</sequence>
<keyword evidence="5 13" id="KW-0812">Transmembrane</keyword>
<keyword evidence="4 13" id="KW-0138">CF(0)</keyword>